<dbReference type="GO" id="GO:0051701">
    <property type="term" value="P:biological process involved in interaction with host"/>
    <property type="evidence" value="ECO:0007669"/>
    <property type="project" value="TreeGrafter"/>
</dbReference>
<evidence type="ECO:0000259" key="3">
    <source>
        <dbReference type="Pfam" id="PF11887"/>
    </source>
</evidence>
<dbReference type="EMBL" id="VFMN01000001">
    <property type="protein sequence ID" value="TQJ07436.1"/>
    <property type="molecule type" value="Genomic_DNA"/>
</dbReference>
<feature type="domain" description="Mammalian cell entry C-terminal" evidence="3">
    <location>
        <begin position="120"/>
        <end position="323"/>
    </location>
</feature>
<sequence length="339" mass="35324">MRSITGPLLKSIAFVVVTVLATGVLAVVIANGSSGGGSSYVALFSDATSLNVGDDVRMAGVRIGTVTDVTIQDHRTARVGLSVEPDVRLARTVRAILRYRNLVGQRYVALDQGSGSPADALPVGSTIGLDRTQPALDLTVLFNGFQPLFTALSPQDVNSLSYEIIQVFQGEGGSVQTLVSQTATFTQTLASKDQVIGQVIDNLNTVLTTVNARSEQLSAMLVTLQQLTSGLAADRAQIGSAISSIGSLTTSVGGLVQDSRAPLRSSIDGLGAVSGTLSTTPQLDQFLGTLPVKLDALGRTTSYGSWMNFYLCSVTGRIPVPQGYYGGVGAKPVEARCRG</sequence>
<dbReference type="InterPro" id="IPR003399">
    <property type="entry name" value="Mce/MlaD"/>
</dbReference>
<dbReference type="InterPro" id="IPR052336">
    <property type="entry name" value="MlaD_Phospholipid_Transporter"/>
</dbReference>
<dbReference type="Proteomes" id="UP000317893">
    <property type="component" value="Unassembled WGS sequence"/>
</dbReference>
<dbReference type="PANTHER" id="PTHR33371">
    <property type="entry name" value="INTERMEMBRANE PHOSPHOLIPID TRANSPORT SYSTEM BINDING PROTEIN MLAD-RELATED"/>
    <property type="match status" value="1"/>
</dbReference>
<dbReference type="PANTHER" id="PTHR33371:SF17">
    <property type="entry name" value="MCE-FAMILY PROTEIN MCE1B"/>
    <property type="match status" value="1"/>
</dbReference>
<dbReference type="GO" id="GO:0005576">
    <property type="term" value="C:extracellular region"/>
    <property type="evidence" value="ECO:0007669"/>
    <property type="project" value="TreeGrafter"/>
</dbReference>
<reference evidence="4 5" key="1">
    <citation type="submission" date="2019-06" db="EMBL/GenBank/DDBJ databases">
        <title>Sequencing the genomes of 1000 actinobacteria strains.</title>
        <authorList>
            <person name="Klenk H.-P."/>
        </authorList>
    </citation>
    <scope>NUCLEOTIDE SEQUENCE [LARGE SCALE GENOMIC DNA]</scope>
    <source>
        <strain evidence="4 5">DSM 18607</strain>
    </source>
</reference>
<dbReference type="NCBIfam" id="TIGR00996">
    <property type="entry name" value="Mtu_fam_mce"/>
    <property type="match status" value="1"/>
</dbReference>
<name>A0A542DWI7_9MICO</name>
<dbReference type="InterPro" id="IPR005693">
    <property type="entry name" value="Mce"/>
</dbReference>
<protein>
    <submittedName>
        <fullName evidence="4">Phospholipid/cholesterol/gamma-HCH transport system substrate-binding protein</fullName>
    </submittedName>
</protein>
<keyword evidence="1" id="KW-1133">Transmembrane helix</keyword>
<organism evidence="4 5">
    <name type="scientific">Lapillicoccus jejuensis</name>
    <dbReference type="NCBI Taxonomy" id="402171"/>
    <lineage>
        <taxon>Bacteria</taxon>
        <taxon>Bacillati</taxon>
        <taxon>Actinomycetota</taxon>
        <taxon>Actinomycetes</taxon>
        <taxon>Micrococcales</taxon>
        <taxon>Intrasporangiaceae</taxon>
        <taxon>Lapillicoccus</taxon>
    </lineage>
</organism>
<dbReference type="RefSeq" id="WP_141846464.1">
    <property type="nucleotide sequence ID" value="NZ_BAAAPR010000006.1"/>
</dbReference>
<evidence type="ECO:0000313" key="5">
    <source>
        <dbReference type="Proteomes" id="UP000317893"/>
    </source>
</evidence>
<accession>A0A542DWI7</accession>
<dbReference type="Pfam" id="PF02470">
    <property type="entry name" value="MlaD"/>
    <property type="match status" value="1"/>
</dbReference>
<comment type="caution">
    <text evidence="4">The sequence shown here is derived from an EMBL/GenBank/DDBJ whole genome shotgun (WGS) entry which is preliminary data.</text>
</comment>
<evidence type="ECO:0000256" key="1">
    <source>
        <dbReference type="SAM" id="Phobius"/>
    </source>
</evidence>
<evidence type="ECO:0000259" key="2">
    <source>
        <dbReference type="Pfam" id="PF02470"/>
    </source>
</evidence>
<proteinExistence type="predicted"/>
<dbReference type="InterPro" id="IPR024516">
    <property type="entry name" value="Mce_C"/>
</dbReference>
<keyword evidence="1" id="KW-0472">Membrane</keyword>
<dbReference type="Pfam" id="PF11887">
    <property type="entry name" value="Mce4_CUP1"/>
    <property type="match status" value="1"/>
</dbReference>
<gene>
    <name evidence="4" type="ORF">FB458_0498</name>
</gene>
<feature type="domain" description="Mce/MlaD" evidence="2">
    <location>
        <begin position="37"/>
        <end position="113"/>
    </location>
</feature>
<evidence type="ECO:0000313" key="4">
    <source>
        <dbReference type="EMBL" id="TQJ07436.1"/>
    </source>
</evidence>
<keyword evidence="5" id="KW-1185">Reference proteome</keyword>
<dbReference type="OrthoDB" id="338143at2"/>
<dbReference type="AlphaFoldDB" id="A0A542DWI7"/>
<keyword evidence="1" id="KW-0812">Transmembrane</keyword>
<feature type="transmembrane region" description="Helical" evidence="1">
    <location>
        <begin position="12"/>
        <end position="30"/>
    </location>
</feature>